<accession>A0A1D3KAL8</accession>
<organism evidence="1 2">
    <name type="scientific">Pseudomonas veronii 1YdBTEX2</name>
    <dbReference type="NCBI Taxonomy" id="1295141"/>
    <lineage>
        <taxon>Bacteria</taxon>
        <taxon>Pseudomonadati</taxon>
        <taxon>Pseudomonadota</taxon>
        <taxon>Gammaproteobacteria</taxon>
        <taxon>Pseudomonadales</taxon>
        <taxon>Pseudomonadaceae</taxon>
        <taxon>Pseudomonas</taxon>
    </lineage>
</organism>
<dbReference type="EMBL" id="LT599585">
    <property type="protein sequence ID" value="SBW85404.1"/>
    <property type="molecule type" value="Genomic_DNA"/>
</dbReference>
<keyword evidence="1" id="KW-0614">Plasmid</keyword>
<evidence type="ECO:0008006" key="3">
    <source>
        <dbReference type="Google" id="ProtNLM"/>
    </source>
</evidence>
<protein>
    <recommendedName>
        <fullName evidence="3">Lipoprotein</fullName>
    </recommendedName>
</protein>
<sequence>MFKILSAAIPVSLIFATLVGCASKPVLVDKGPIRIQSSLINARLQEGWKGTVKAVSTDTHTEMADFVNESLKSAKYNVVHGDADLTYSIREIYAGPASEYKEAHTGAGAALATGVSVALSVATCAAMNSCSTPGVLGNGVAMNMTEATNAANNTNGQSAENLKQTNLVIHSICLGGHGCASSIAATSDPALSLDDLRKENAQVGLTTSMRLKSNY</sequence>
<dbReference type="Proteomes" id="UP000245431">
    <property type="component" value="Plasmid PVE_plasmid"/>
</dbReference>
<dbReference type="PROSITE" id="PS51257">
    <property type="entry name" value="PROKAR_LIPOPROTEIN"/>
    <property type="match status" value="1"/>
</dbReference>
<evidence type="ECO:0000313" key="1">
    <source>
        <dbReference type="EMBL" id="SBW85404.1"/>
    </source>
</evidence>
<dbReference type="AlphaFoldDB" id="A0A1D3KAL8"/>
<proteinExistence type="predicted"/>
<gene>
    <name evidence="1" type="ORF">PVE_P0366</name>
</gene>
<name>A0A1D3KAL8_PSEVE</name>
<geneLocation type="plasmid" evidence="2">
    <name>pve_Plasmid</name>
</geneLocation>
<evidence type="ECO:0000313" key="2">
    <source>
        <dbReference type="Proteomes" id="UP000245431"/>
    </source>
</evidence>
<reference evidence="2" key="1">
    <citation type="submission" date="2016-07" db="EMBL/GenBank/DDBJ databases">
        <authorList>
            <person name="Florea S."/>
            <person name="Webb J.S."/>
            <person name="Jaromczyk J."/>
            <person name="Schardl C.L."/>
        </authorList>
    </citation>
    <scope>NUCLEOTIDE SEQUENCE [LARGE SCALE GENOMIC DNA]</scope>
    <source>
        <strain evidence="2">1YdBTEX2</strain>
        <plasmid evidence="2">Plasmid pve_Plasmid</plasmid>
    </source>
</reference>